<evidence type="ECO:0000256" key="5">
    <source>
        <dbReference type="ARBA" id="ARBA00022801"/>
    </source>
</evidence>
<name>A0AAV4IL46_9GAST</name>
<keyword evidence="4 7" id="KW-0732">Signal</keyword>
<gene>
    <name evidence="8" type="ORF">ElyMa_003031200</name>
</gene>
<proteinExistence type="inferred from homology"/>
<evidence type="ECO:0000256" key="7">
    <source>
        <dbReference type="SAM" id="SignalP"/>
    </source>
</evidence>
<organism evidence="8 9">
    <name type="scientific">Elysia marginata</name>
    <dbReference type="NCBI Taxonomy" id="1093978"/>
    <lineage>
        <taxon>Eukaryota</taxon>
        <taxon>Metazoa</taxon>
        <taxon>Spiralia</taxon>
        <taxon>Lophotrochozoa</taxon>
        <taxon>Mollusca</taxon>
        <taxon>Gastropoda</taxon>
        <taxon>Heterobranchia</taxon>
        <taxon>Euthyneura</taxon>
        <taxon>Panpulmonata</taxon>
        <taxon>Sacoglossa</taxon>
        <taxon>Placobranchoidea</taxon>
        <taxon>Plakobranchidae</taxon>
        <taxon>Elysia</taxon>
    </lineage>
</organism>
<dbReference type="PANTHER" id="PTHR11802:SF472">
    <property type="entry name" value="SERINE CARBOXYPEPTIDASE CPVL-RELATED"/>
    <property type="match status" value="1"/>
</dbReference>
<evidence type="ECO:0000313" key="8">
    <source>
        <dbReference type="EMBL" id="GFS09171.1"/>
    </source>
</evidence>
<dbReference type="Pfam" id="PF00450">
    <property type="entry name" value="Peptidase_S10"/>
    <property type="match status" value="1"/>
</dbReference>
<dbReference type="Gene3D" id="3.40.50.1820">
    <property type="entry name" value="alpha/beta hydrolase"/>
    <property type="match status" value="1"/>
</dbReference>
<feature type="signal peptide" evidence="7">
    <location>
        <begin position="1"/>
        <end position="23"/>
    </location>
</feature>
<dbReference type="SUPFAM" id="SSF53474">
    <property type="entry name" value="alpha/beta-Hydrolases"/>
    <property type="match status" value="1"/>
</dbReference>
<keyword evidence="9" id="KW-1185">Reference proteome</keyword>
<comment type="caution">
    <text evidence="8">The sequence shown here is derived from an EMBL/GenBank/DDBJ whole genome shotgun (WGS) entry which is preliminary data.</text>
</comment>
<evidence type="ECO:0000313" key="9">
    <source>
        <dbReference type="Proteomes" id="UP000762676"/>
    </source>
</evidence>
<comment type="similarity">
    <text evidence="1">Belongs to the peptidase S10 family.</text>
</comment>
<keyword evidence="2 8" id="KW-0121">Carboxypeptidase</keyword>
<dbReference type="GO" id="GO:0004185">
    <property type="term" value="F:serine-type carboxypeptidase activity"/>
    <property type="evidence" value="ECO:0007669"/>
    <property type="project" value="InterPro"/>
</dbReference>
<evidence type="ECO:0000256" key="4">
    <source>
        <dbReference type="ARBA" id="ARBA00022729"/>
    </source>
</evidence>
<dbReference type="InterPro" id="IPR029058">
    <property type="entry name" value="AB_hydrolase_fold"/>
</dbReference>
<evidence type="ECO:0000256" key="1">
    <source>
        <dbReference type="ARBA" id="ARBA00009431"/>
    </source>
</evidence>
<evidence type="ECO:0000256" key="6">
    <source>
        <dbReference type="ARBA" id="ARBA00023180"/>
    </source>
</evidence>
<keyword evidence="5" id="KW-0378">Hydrolase</keyword>
<dbReference type="EMBL" id="BMAT01006261">
    <property type="protein sequence ID" value="GFS09171.1"/>
    <property type="molecule type" value="Genomic_DNA"/>
</dbReference>
<evidence type="ECO:0000256" key="2">
    <source>
        <dbReference type="ARBA" id="ARBA00022645"/>
    </source>
</evidence>
<dbReference type="PANTHER" id="PTHR11802">
    <property type="entry name" value="SERINE PROTEASE FAMILY S10 SERINE CARBOXYPEPTIDASE"/>
    <property type="match status" value="1"/>
</dbReference>
<dbReference type="Proteomes" id="UP000762676">
    <property type="component" value="Unassembled WGS sequence"/>
</dbReference>
<reference evidence="8 9" key="1">
    <citation type="journal article" date="2021" name="Elife">
        <title>Chloroplast acquisition without the gene transfer in kleptoplastic sea slugs, Plakobranchus ocellatus.</title>
        <authorList>
            <person name="Maeda T."/>
            <person name="Takahashi S."/>
            <person name="Yoshida T."/>
            <person name="Shimamura S."/>
            <person name="Takaki Y."/>
            <person name="Nagai Y."/>
            <person name="Toyoda A."/>
            <person name="Suzuki Y."/>
            <person name="Arimoto A."/>
            <person name="Ishii H."/>
            <person name="Satoh N."/>
            <person name="Nishiyama T."/>
            <person name="Hasebe M."/>
            <person name="Maruyama T."/>
            <person name="Minagawa J."/>
            <person name="Obokata J."/>
            <person name="Shigenobu S."/>
        </authorList>
    </citation>
    <scope>NUCLEOTIDE SEQUENCE [LARGE SCALE GENOMIC DNA]</scope>
</reference>
<keyword evidence="6" id="KW-0325">Glycoprotein</keyword>
<dbReference type="AlphaFoldDB" id="A0AAV4IL46"/>
<dbReference type="GO" id="GO:0006508">
    <property type="term" value="P:proteolysis"/>
    <property type="evidence" value="ECO:0007669"/>
    <property type="project" value="UniProtKB-KW"/>
</dbReference>
<feature type="chain" id="PRO_5043819987" evidence="7">
    <location>
        <begin position="24"/>
        <end position="477"/>
    </location>
</feature>
<evidence type="ECO:0000256" key="3">
    <source>
        <dbReference type="ARBA" id="ARBA00022670"/>
    </source>
</evidence>
<keyword evidence="3" id="KW-0645">Protease</keyword>
<protein>
    <submittedName>
        <fullName evidence="8">Carboxypeptidase</fullName>
    </submittedName>
</protein>
<dbReference type="PRINTS" id="PR00724">
    <property type="entry name" value="CRBOXYPTASEC"/>
</dbReference>
<sequence>MAVLQRLVVPLLIAVAFFPSAKGSNQKNAPLYLTPYITGNDLEAGRKAARVVDPCNISDVTEDCGAKIPDSYAGFLTVDENLGNHYFFWYFPSPNKSAPLLIWLNGGPGVSSMTGLLLHNGPMRPRTADKNGANSKGKFEERPGSWLDLFSLLYIDNPVMTGYSHSSTGPHMVPEQYGHDLYTCVTQFYQLFPHLLSKDLYVGGMSYAGKYVSILAYKLHVARTANRTTIPLKGIYLFAPLFSPRAQFPRFSDAYYKFGIVSKKQGVDLRRKVKQLLKESREEKDAGKQRDALNNLIYTLYEIGMDLPTGLDNYVTGERVDFEAVRAIMDSNRVRSAIHAGNASFEAFNSHLIETNLPEVLFDTSKELASLLNSGRYKVLIASGDYDILVSTSMVEHALSCMRCWRGRQSYVEAKRQKWQGLTVNGVRQLFGHYTSVNKLCRVVVHGAGHDICSDQLGICTDMMTQFVRDGCVKSSI</sequence>
<dbReference type="InterPro" id="IPR001563">
    <property type="entry name" value="Peptidase_S10"/>
</dbReference>
<accession>A0AAV4IL46</accession>